<gene>
    <name evidence="2" type="primary">LOC108838145</name>
</gene>
<dbReference type="PANTHER" id="PTHR47150">
    <property type="entry name" value="OS12G0169200 PROTEIN"/>
    <property type="match status" value="1"/>
</dbReference>
<proteinExistence type="predicted"/>
<protein>
    <submittedName>
        <fullName evidence="2">Uncharacterized protein LOC108838145</fullName>
    </submittedName>
</protein>
<accession>A0A6J0M2E9</accession>
<dbReference type="Pfam" id="PF04827">
    <property type="entry name" value="Plant_tran"/>
    <property type="match status" value="1"/>
</dbReference>
<reference evidence="1" key="1">
    <citation type="journal article" date="2019" name="Database">
        <title>The radish genome database (RadishGD): an integrated information resource for radish genomics.</title>
        <authorList>
            <person name="Yu H.J."/>
            <person name="Baek S."/>
            <person name="Lee Y.J."/>
            <person name="Cho A."/>
            <person name="Mun J.H."/>
        </authorList>
    </citation>
    <scope>NUCLEOTIDE SEQUENCE [LARGE SCALE GENOMIC DNA]</scope>
    <source>
        <strain evidence="1">cv. WK10039</strain>
    </source>
</reference>
<sequence length="424" mass="49010">MASSSHYHYHREDNDQLDSMFDDLSEEDGDIFPEPKERKKRIFIERNREEGATKLWNDYFSETPTYGHRLFRRRFRMNKPLFMRIVNRLSTEVPYFRPTQDATGRSGLTPLQKCTAAIRQLAYGGGADTVDEYVRLGETTAAKCLHRFAAGIIHLFGDQYLRRPTPEDLQRLLFEGEERGFPGMIGSIDCMHWEWKNCPSAWKGMYSRGTGKPTLVLEAVASYDLWIWHAFFGAPGTMNDLNILDRSPVFDEIINGIAPQVNFNVNGREYHLAYYLTDGIYPKWATFIQSIRLPLGEKNKLFAKRQESVRKDVERAFGVLQARFAVVKNPSKLWEKEKIKNIMKACIILHNMIVENERGSYSLRNISEFIDGEGEGAYSVGLDDTLRNTIDARRRIQDTPTNHRLKADLIENIWAKFGHLPNNI</sequence>
<dbReference type="PANTHER" id="PTHR47150:SF5">
    <property type="entry name" value="OS07G0546750 PROTEIN"/>
    <property type="match status" value="1"/>
</dbReference>
<dbReference type="RefSeq" id="XP_018466615.2">
    <property type="nucleotide sequence ID" value="XM_018611113.2"/>
</dbReference>
<evidence type="ECO:0000313" key="2">
    <source>
        <dbReference type="RefSeq" id="XP_018466615.2"/>
    </source>
</evidence>
<name>A0A6J0M2E9_RAPSA</name>
<dbReference type="GeneID" id="108838145"/>
<dbReference type="Proteomes" id="UP000504610">
    <property type="component" value="Chromosome 6"/>
</dbReference>
<dbReference type="AlphaFoldDB" id="A0A6J0M2E9"/>
<keyword evidence="1" id="KW-1185">Reference proteome</keyword>
<evidence type="ECO:0000313" key="1">
    <source>
        <dbReference type="Proteomes" id="UP000504610"/>
    </source>
</evidence>
<reference evidence="2" key="2">
    <citation type="submission" date="2025-08" db="UniProtKB">
        <authorList>
            <consortium name="RefSeq"/>
        </authorList>
    </citation>
    <scope>IDENTIFICATION</scope>
    <source>
        <tissue evidence="2">Leaf</tissue>
    </source>
</reference>
<dbReference type="KEGG" id="rsz:108838145"/>
<dbReference type="OrthoDB" id="7763893at2759"/>
<organism evidence="1 2">
    <name type="scientific">Raphanus sativus</name>
    <name type="common">Radish</name>
    <name type="synonym">Raphanus raphanistrum var. sativus</name>
    <dbReference type="NCBI Taxonomy" id="3726"/>
    <lineage>
        <taxon>Eukaryota</taxon>
        <taxon>Viridiplantae</taxon>
        <taxon>Streptophyta</taxon>
        <taxon>Embryophyta</taxon>
        <taxon>Tracheophyta</taxon>
        <taxon>Spermatophyta</taxon>
        <taxon>Magnoliopsida</taxon>
        <taxon>eudicotyledons</taxon>
        <taxon>Gunneridae</taxon>
        <taxon>Pentapetalae</taxon>
        <taxon>rosids</taxon>
        <taxon>malvids</taxon>
        <taxon>Brassicales</taxon>
        <taxon>Brassicaceae</taxon>
        <taxon>Brassiceae</taxon>
        <taxon>Raphanus</taxon>
    </lineage>
</organism>
<dbReference type="InterPro" id="IPR006912">
    <property type="entry name" value="Harbinger_derived_prot"/>
</dbReference>